<keyword evidence="4" id="KW-0067">ATP-binding</keyword>
<evidence type="ECO:0000313" key="8">
    <source>
        <dbReference type="EMBL" id="MFC3115606.1"/>
    </source>
</evidence>
<reference evidence="9" key="1">
    <citation type="journal article" date="2019" name="Int. J. Syst. Evol. Microbiol.">
        <title>The Global Catalogue of Microorganisms (GCM) 10K type strain sequencing project: providing services to taxonomists for standard genome sequencing and annotation.</title>
        <authorList>
            <consortium name="The Broad Institute Genomics Platform"/>
            <consortium name="The Broad Institute Genome Sequencing Center for Infectious Disease"/>
            <person name="Wu L."/>
            <person name="Ma J."/>
        </authorList>
    </citation>
    <scope>NUCLEOTIDE SEQUENCE [LARGE SCALE GENOMIC DNA]</scope>
    <source>
        <strain evidence="9">KCTC 52237</strain>
    </source>
</reference>
<dbReference type="PANTHER" id="PTHR43499">
    <property type="entry name" value="ABC TRANSPORTER I FAMILY MEMBER 1"/>
    <property type="match status" value="1"/>
</dbReference>
<proteinExistence type="predicted"/>
<feature type="domain" description="ABC transporter" evidence="7">
    <location>
        <begin position="16"/>
        <end position="231"/>
    </location>
</feature>
<dbReference type="InterPro" id="IPR003439">
    <property type="entry name" value="ABC_transporter-like_ATP-bd"/>
</dbReference>
<keyword evidence="6" id="KW-0472">Membrane</keyword>
<evidence type="ECO:0000256" key="1">
    <source>
        <dbReference type="ARBA" id="ARBA00022448"/>
    </source>
</evidence>
<dbReference type="InterPro" id="IPR017871">
    <property type="entry name" value="ABC_transporter-like_CS"/>
</dbReference>
<name>A0ABV7FDA7_9GAMM</name>
<evidence type="ECO:0000256" key="5">
    <source>
        <dbReference type="ARBA" id="ARBA00022967"/>
    </source>
</evidence>
<comment type="caution">
    <text evidence="8">The sequence shown here is derived from an EMBL/GenBank/DDBJ whole genome shotgun (WGS) entry which is preliminary data.</text>
</comment>
<dbReference type="Proteomes" id="UP001595555">
    <property type="component" value="Unassembled WGS sequence"/>
</dbReference>
<keyword evidence="5" id="KW-1278">Translocase</keyword>
<accession>A0ABV7FDA7</accession>
<gene>
    <name evidence="8" type="primary">ccmA</name>
    <name evidence="8" type="ORF">ACFODX_08570</name>
</gene>
<dbReference type="Gene3D" id="3.40.50.300">
    <property type="entry name" value="P-loop containing nucleotide triphosphate hydrolases"/>
    <property type="match status" value="1"/>
</dbReference>
<dbReference type="NCBIfam" id="NF010061">
    <property type="entry name" value="PRK13538.1"/>
    <property type="match status" value="1"/>
</dbReference>
<dbReference type="PROSITE" id="PS00211">
    <property type="entry name" value="ABC_TRANSPORTER_1"/>
    <property type="match status" value="1"/>
</dbReference>
<keyword evidence="1" id="KW-0813">Transport</keyword>
<evidence type="ECO:0000256" key="3">
    <source>
        <dbReference type="ARBA" id="ARBA00022748"/>
    </source>
</evidence>
<dbReference type="PROSITE" id="PS50893">
    <property type="entry name" value="ABC_TRANSPORTER_2"/>
    <property type="match status" value="1"/>
</dbReference>
<dbReference type="InterPro" id="IPR003593">
    <property type="entry name" value="AAA+_ATPase"/>
</dbReference>
<dbReference type="SMART" id="SM00382">
    <property type="entry name" value="AAA"/>
    <property type="match status" value="1"/>
</dbReference>
<dbReference type="PANTHER" id="PTHR43499:SF1">
    <property type="entry name" value="ABC TRANSPORTER I FAMILY MEMBER 1"/>
    <property type="match status" value="1"/>
</dbReference>
<dbReference type="NCBIfam" id="TIGR01189">
    <property type="entry name" value="ccmA"/>
    <property type="match status" value="1"/>
</dbReference>
<evidence type="ECO:0000256" key="2">
    <source>
        <dbReference type="ARBA" id="ARBA00022741"/>
    </source>
</evidence>
<sequence>MTTVLAPPSESITPLFELRNLACERDERYLFSGLNLQLKAGELIQIAGPNGAGKTTLLRVIAGISQDFQGELLYKGKPLSLARWEFALDSLYLGHLPGIKKALTPTENLLWYMAQRGATGDAIQALASVGLYGYEDTPCYQLSAGQLRRVALARLYLEPARIWILDEPFTAIDKHGVAQLELLIDGHLAGGGLVILTSHQDLTLPQLRMVDLRDYEPQGTASDQTEEAIYG</sequence>
<dbReference type="EMBL" id="JBHRTF010000003">
    <property type="protein sequence ID" value="MFC3115606.1"/>
    <property type="molecule type" value="Genomic_DNA"/>
</dbReference>
<evidence type="ECO:0000256" key="4">
    <source>
        <dbReference type="ARBA" id="ARBA00022840"/>
    </source>
</evidence>
<keyword evidence="9" id="KW-1185">Reference proteome</keyword>
<protein>
    <submittedName>
        <fullName evidence="8">Cytochrome c biogenesis heme-transporting ATPase CcmA</fullName>
    </submittedName>
</protein>
<dbReference type="Pfam" id="PF00005">
    <property type="entry name" value="ABC_tran"/>
    <property type="match status" value="1"/>
</dbReference>
<evidence type="ECO:0000256" key="6">
    <source>
        <dbReference type="ARBA" id="ARBA00023136"/>
    </source>
</evidence>
<evidence type="ECO:0000313" key="9">
    <source>
        <dbReference type="Proteomes" id="UP001595555"/>
    </source>
</evidence>
<dbReference type="RefSeq" id="WP_378118058.1">
    <property type="nucleotide sequence ID" value="NZ_JBHRTF010000003.1"/>
</dbReference>
<dbReference type="SUPFAM" id="SSF52540">
    <property type="entry name" value="P-loop containing nucleoside triphosphate hydrolases"/>
    <property type="match status" value="1"/>
</dbReference>
<dbReference type="InterPro" id="IPR027417">
    <property type="entry name" value="P-loop_NTPase"/>
</dbReference>
<organism evidence="8 9">
    <name type="scientific">Cellvibrio fontiphilus</name>
    <dbReference type="NCBI Taxonomy" id="1815559"/>
    <lineage>
        <taxon>Bacteria</taxon>
        <taxon>Pseudomonadati</taxon>
        <taxon>Pseudomonadota</taxon>
        <taxon>Gammaproteobacteria</taxon>
        <taxon>Cellvibrionales</taxon>
        <taxon>Cellvibrionaceae</taxon>
        <taxon>Cellvibrio</taxon>
    </lineage>
</organism>
<keyword evidence="2" id="KW-0547">Nucleotide-binding</keyword>
<keyword evidence="3" id="KW-0201">Cytochrome c-type biogenesis</keyword>
<evidence type="ECO:0000259" key="7">
    <source>
        <dbReference type="PROSITE" id="PS50893"/>
    </source>
</evidence>
<dbReference type="InterPro" id="IPR005895">
    <property type="entry name" value="ABC_transptr_haem_export_CcmA"/>
</dbReference>